<reference evidence="1 2" key="1">
    <citation type="journal article" date="2018" name="Genome Biol. Evol.">
        <title>Multiple Roots of Fruiting Body Formation in Amoebozoa.</title>
        <authorList>
            <person name="Hillmann F."/>
            <person name="Forbes G."/>
            <person name="Novohradska S."/>
            <person name="Ferling I."/>
            <person name="Riege K."/>
            <person name="Groth M."/>
            <person name="Westermann M."/>
            <person name="Marz M."/>
            <person name="Spaller T."/>
            <person name="Winckler T."/>
            <person name="Schaap P."/>
            <person name="Glockner G."/>
        </authorList>
    </citation>
    <scope>NUCLEOTIDE SEQUENCE [LARGE SCALE GENOMIC DNA]</scope>
    <source>
        <strain evidence="1 2">Jena</strain>
    </source>
</reference>
<gene>
    <name evidence="1" type="ORF">PROFUN_15276</name>
</gene>
<keyword evidence="2" id="KW-1185">Reference proteome</keyword>
<evidence type="ECO:0000313" key="1">
    <source>
        <dbReference type="EMBL" id="PRP76375.1"/>
    </source>
</evidence>
<protein>
    <submittedName>
        <fullName evidence="1">Uncharacterized protein</fullName>
    </submittedName>
</protein>
<proteinExistence type="predicted"/>
<dbReference type="InParanoid" id="A0A2P6MXE6"/>
<comment type="caution">
    <text evidence="1">The sequence shown here is derived from an EMBL/GenBank/DDBJ whole genome shotgun (WGS) entry which is preliminary data.</text>
</comment>
<evidence type="ECO:0000313" key="2">
    <source>
        <dbReference type="Proteomes" id="UP000241769"/>
    </source>
</evidence>
<sequence>MSRFVRTALTHRVNTAGAFYNRGLKGFEVPHVEVHTPSPKFSFQHQTLRNLNNNRTTLIRFVDVPKHKPQASIPWAAVTPAGSDPHHH</sequence>
<organism evidence="1 2">
    <name type="scientific">Planoprotostelium fungivorum</name>
    <dbReference type="NCBI Taxonomy" id="1890364"/>
    <lineage>
        <taxon>Eukaryota</taxon>
        <taxon>Amoebozoa</taxon>
        <taxon>Evosea</taxon>
        <taxon>Variosea</taxon>
        <taxon>Cavosteliida</taxon>
        <taxon>Cavosteliaceae</taxon>
        <taxon>Planoprotostelium</taxon>
    </lineage>
</organism>
<accession>A0A2P6MXE6</accession>
<dbReference type="Proteomes" id="UP000241769">
    <property type="component" value="Unassembled WGS sequence"/>
</dbReference>
<name>A0A2P6MXE6_9EUKA</name>
<dbReference type="AlphaFoldDB" id="A0A2P6MXE6"/>
<dbReference type="EMBL" id="MDYQ01000331">
    <property type="protein sequence ID" value="PRP76375.1"/>
    <property type="molecule type" value="Genomic_DNA"/>
</dbReference>